<dbReference type="PANTHER" id="PTHR37984:SF5">
    <property type="entry name" value="PROTEIN NYNRIN-LIKE"/>
    <property type="match status" value="1"/>
</dbReference>
<dbReference type="PROSITE" id="PS50994">
    <property type="entry name" value="INTEGRASE"/>
    <property type="match status" value="1"/>
</dbReference>
<feature type="domain" description="Integrase catalytic" evidence="2">
    <location>
        <begin position="254"/>
        <end position="427"/>
    </location>
</feature>
<dbReference type="Gene3D" id="3.30.420.10">
    <property type="entry name" value="Ribonuclease H-like superfamily/Ribonuclease H"/>
    <property type="match status" value="1"/>
</dbReference>
<evidence type="ECO:0000256" key="1">
    <source>
        <dbReference type="ARBA" id="ARBA00022884"/>
    </source>
</evidence>
<dbReference type="InterPro" id="IPR036397">
    <property type="entry name" value="RNaseH_sf"/>
</dbReference>
<dbReference type="GO" id="GO:0003723">
    <property type="term" value="F:RNA binding"/>
    <property type="evidence" value="ECO:0007669"/>
    <property type="project" value="UniProtKB-KW"/>
</dbReference>
<evidence type="ECO:0000259" key="2">
    <source>
        <dbReference type="PROSITE" id="PS50994"/>
    </source>
</evidence>
<evidence type="ECO:0000313" key="3">
    <source>
        <dbReference type="EMBL" id="MBW0494138.1"/>
    </source>
</evidence>
<evidence type="ECO:0000313" key="4">
    <source>
        <dbReference type="Proteomes" id="UP000765509"/>
    </source>
</evidence>
<dbReference type="GO" id="GO:0005634">
    <property type="term" value="C:nucleus"/>
    <property type="evidence" value="ECO:0007669"/>
    <property type="project" value="UniProtKB-ARBA"/>
</dbReference>
<dbReference type="InterPro" id="IPR001584">
    <property type="entry name" value="Integrase_cat-core"/>
</dbReference>
<dbReference type="OrthoDB" id="2595244at2759"/>
<dbReference type="EMBL" id="AVOT02012423">
    <property type="protein sequence ID" value="MBW0494138.1"/>
    <property type="molecule type" value="Genomic_DNA"/>
</dbReference>
<accession>A0A9Q3H6U2</accession>
<dbReference type="AlphaFoldDB" id="A0A9Q3H6U2"/>
<dbReference type="SUPFAM" id="SSF56672">
    <property type="entry name" value="DNA/RNA polymerases"/>
    <property type="match status" value="1"/>
</dbReference>
<dbReference type="InterPro" id="IPR043502">
    <property type="entry name" value="DNA/RNA_pol_sf"/>
</dbReference>
<dbReference type="CDD" id="cd01647">
    <property type="entry name" value="RT_LTR"/>
    <property type="match status" value="1"/>
</dbReference>
<dbReference type="Gene3D" id="3.30.70.270">
    <property type="match status" value="1"/>
</dbReference>
<dbReference type="SUPFAM" id="SSF53098">
    <property type="entry name" value="Ribonuclease H-like"/>
    <property type="match status" value="1"/>
</dbReference>
<keyword evidence="4" id="KW-1185">Reference proteome</keyword>
<protein>
    <recommendedName>
        <fullName evidence="2">Integrase catalytic domain-containing protein</fullName>
    </recommendedName>
</protein>
<sequence>MKENLIEIFFQYREAFASDNKPLGAIKCHDVKIILNVEILYPPLLRRPAYPASPRAREALETHTNELMKLIFLRIAGHNEELEVTKPAIITCNNDKSMIIGYFRAFNTYTIPERYPIPKIHETLTQLSKARFITSMGLFKRFHHSFLTPHDRKLLRIISHCGIYEYLRIPFGMKIAPSHYQRIMNTIFPHELSEMGITNTPDNYAYFHANAEPQIPIEGINITDVETKFIEEVSCDRFQKANEATGKRFGLVINIQEPSTSWQVVHIYWVTTLPTGVKKSYNVCLVIVDRYSKTPISLPCHKYVTAINTAILICNRVIYHTGPFKNIISDRDPKFMSALLMNLHKLFGTEISFSTAYHTHTDGLAERMIQTLEDIIRRFCAYGLEFKDSDGFTHYWFTLIPALELAYKTSIHALTGKTPAMLEKGWNPKLPVDTLKKYLVDIYPAASRFKLLLDKVRHCANHSMTYSFEYAKKKWDNSHKTPEFKVGDLILKAQKYLKISFKDHLFLKPLMGKCSTSRTDRRIEKKHQSFLVNLVNHYISSDKELFPLRN</sequence>
<dbReference type="GO" id="GO:0015074">
    <property type="term" value="P:DNA integration"/>
    <property type="evidence" value="ECO:0007669"/>
    <property type="project" value="InterPro"/>
</dbReference>
<dbReference type="InterPro" id="IPR043128">
    <property type="entry name" value="Rev_trsase/Diguanyl_cyclase"/>
</dbReference>
<name>A0A9Q3H6U2_9BASI</name>
<dbReference type="Gene3D" id="3.10.10.10">
    <property type="entry name" value="HIV Type 1 Reverse Transcriptase, subunit A, domain 1"/>
    <property type="match status" value="1"/>
</dbReference>
<reference evidence="3" key="1">
    <citation type="submission" date="2021-03" db="EMBL/GenBank/DDBJ databases">
        <title>Draft genome sequence of rust myrtle Austropuccinia psidii MF-1, a brazilian biotype.</title>
        <authorList>
            <person name="Quecine M.C."/>
            <person name="Pachon D.M.R."/>
            <person name="Bonatelli M.L."/>
            <person name="Correr F.H."/>
            <person name="Franceschini L.M."/>
            <person name="Leite T.F."/>
            <person name="Margarido G.R.A."/>
            <person name="Almeida C.A."/>
            <person name="Ferrarezi J.A."/>
            <person name="Labate C.A."/>
        </authorList>
    </citation>
    <scope>NUCLEOTIDE SEQUENCE</scope>
    <source>
        <strain evidence="3">MF-1</strain>
    </source>
</reference>
<dbReference type="InterPro" id="IPR012337">
    <property type="entry name" value="RNaseH-like_sf"/>
</dbReference>
<dbReference type="PANTHER" id="PTHR37984">
    <property type="entry name" value="PROTEIN CBG26694"/>
    <property type="match status" value="1"/>
</dbReference>
<dbReference type="Proteomes" id="UP000765509">
    <property type="component" value="Unassembled WGS sequence"/>
</dbReference>
<proteinExistence type="predicted"/>
<comment type="caution">
    <text evidence="3">The sequence shown here is derived from an EMBL/GenBank/DDBJ whole genome shotgun (WGS) entry which is preliminary data.</text>
</comment>
<organism evidence="3 4">
    <name type="scientific">Austropuccinia psidii MF-1</name>
    <dbReference type="NCBI Taxonomy" id="1389203"/>
    <lineage>
        <taxon>Eukaryota</taxon>
        <taxon>Fungi</taxon>
        <taxon>Dikarya</taxon>
        <taxon>Basidiomycota</taxon>
        <taxon>Pucciniomycotina</taxon>
        <taxon>Pucciniomycetes</taxon>
        <taxon>Pucciniales</taxon>
        <taxon>Sphaerophragmiaceae</taxon>
        <taxon>Austropuccinia</taxon>
    </lineage>
</organism>
<keyword evidence="1" id="KW-0694">RNA-binding</keyword>
<dbReference type="InterPro" id="IPR050951">
    <property type="entry name" value="Retrovirus_Pol_polyprotein"/>
</dbReference>
<gene>
    <name evidence="3" type="ORF">O181_033853</name>
</gene>